<dbReference type="EMBL" id="CP044065">
    <property type="protein sequence ID" value="QET03654.1"/>
    <property type="molecule type" value="Genomic_DNA"/>
</dbReference>
<dbReference type="AlphaFoldDB" id="A0A5P2H7R1"/>
<dbReference type="InterPro" id="IPR017946">
    <property type="entry name" value="PLC-like_Pdiesterase_TIM-brl"/>
</dbReference>
<reference evidence="3 4" key="1">
    <citation type="submission" date="2019-09" db="EMBL/GenBank/DDBJ databases">
        <title>FDA dAtabase for Regulatory Grade micrObial Sequences (FDA-ARGOS): Supporting development and validation of Infectious Disease Dx tests.</title>
        <authorList>
            <person name="Sciortino C."/>
            <person name="Tallon L."/>
            <person name="Sadzewicz L."/>
            <person name="Vavikolanu K."/>
            <person name="Mehta A."/>
            <person name="Aluvathingal J."/>
            <person name="Nadendla S."/>
            <person name="Nandy P."/>
            <person name="Geyer C."/>
            <person name="Yan Y."/>
            <person name="Sichtig H."/>
        </authorList>
    </citation>
    <scope>NUCLEOTIDE SEQUENCE [LARGE SCALE GENOMIC DNA]</scope>
    <source>
        <strain evidence="3 4">FDAARGOS_664</strain>
    </source>
</reference>
<evidence type="ECO:0000256" key="1">
    <source>
        <dbReference type="SAM" id="MobiDB-lite"/>
    </source>
</evidence>
<dbReference type="OrthoDB" id="9795622at2"/>
<organism evidence="3 4">
    <name type="scientific">Cupriavidus pauculus</name>
    <dbReference type="NCBI Taxonomy" id="82633"/>
    <lineage>
        <taxon>Bacteria</taxon>
        <taxon>Pseudomonadati</taxon>
        <taxon>Pseudomonadota</taxon>
        <taxon>Betaproteobacteria</taxon>
        <taxon>Burkholderiales</taxon>
        <taxon>Burkholderiaceae</taxon>
        <taxon>Cupriavidus</taxon>
    </lineage>
</organism>
<name>A0A5P2H7R1_9BURK</name>
<dbReference type="InterPro" id="IPR030395">
    <property type="entry name" value="GP_PDE_dom"/>
</dbReference>
<accession>A0A5P2H7R1</accession>
<dbReference type="PANTHER" id="PTHR46211">
    <property type="entry name" value="GLYCEROPHOSPHORYL DIESTER PHOSPHODIESTERASE"/>
    <property type="match status" value="1"/>
</dbReference>
<evidence type="ECO:0000313" key="4">
    <source>
        <dbReference type="Proteomes" id="UP000322822"/>
    </source>
</evidence>
<dbReference type="GO" id="GO:0008081">
    <property type="term" value="F:phosphoric diester hydrolase activity"/>
    <property type="evidence" value="ECO:0007669"/>
    <property type="project" value="InterPro"/>
</dbReference>
<gene>
    <name evidence="3" type="ORF">FOB72_03360</name>
</gene>
<dbReference type="SUPFAM" id="SSF51695">
    <property type="entry name" value="PLC-like phosphodiesterases"/>
    <property type="match status" value="1"/>
</dbReference>
<feature type="domain" description="GP-PDE" evidence="2">
    <location>
        <begin position="52"/>
        <end position="323"/>
    </location>
</feature>
<dbReference type="Pfam" id="PF03009">
    <property type="entry name" value="GDPD"/>
    <property type="match status" value="1"/>
</dbReference>
<feature type="region of interest" description="Disordered" evidence="1">
    <location>
        <begin position="1"/>
        <end position="64"/>
    </location>
</feature>
<dbReference type="PANTHER" id="PTHR46211:SF10">
    <property type="entry name" value="EXPORTED PROTEIN"/>
    <property type="match status" value="1"/>
</dbReference>
<dbReference type="Gene3D" id="3.20.20.190">
    <property type="entry name" value="Phosphatidylinositol (PI) phosphodiesterase"/>
    <property type="match status" value="1"/>
</dbReference>
<dbReference type="Proteomes" id="UP000322822">
    <property type="component" value="Chromosome 1"/>
</dbReference>
<dbReference type="GO" id="GO:0006629">
    <property type="term" value="P:lipid metabolic process"/>
    <property type="evidence" value="ECO:0007669"/>
    <property type="project" value="InterPro"/>
</dbReference>
<feature type="compositionally biased region" description="Low complexity" evidence="1">
    <location>
        <begin position="1"/>
        <end position="44"/>
    </location>
</feature>
<dbReference type="PROSITE" id="PS51704">
    <property type="entry name" value="GP_PDE"/>
    <property type="match status" value="1"/>
</dbReference>
<evidence type="ECO:0000313" key="3">
    <source>
        <dbReference type="EMBL" id="QET03654.1"/>
    </source>
</evidence>
<proteinExistence type="predicted"/>
<sequence>MAASCSPTVVLPAAVPSTAPSTAAGSPAPSGKTSVSPDTSANASPPAPPSFPRLVAHRGGTQDRPENTLLAIETALANGSDMIWLTVQLSADDVPVLYRPADLSSLTEGKGPVAGMTFAQLQQLNAGWNFTGPVATQPPIYPYRTRPVRIPSLREALQRIPDAVPVVLDMKALPAAAQTVAVAKVLDAERAWGRVLIYSTEADYQRTFGSYPRARLFESRDATRQRLVDMTLGGRCDAPGNGTWAGFELRRKVTVTETFTLGKGETTTNAAFWNARTVACYRSRSAVNLVAFGVNDEAGYCEAMRLGVDAVMVDSPTRMRAIRARLKTLPAPCVRDGASALNTPGAPVTPNK</sequence>
<protein>
    <submittedName>
        <fullName evidence="3">Glycerophosphodiester phosphodiesterase</fullName>
    </submittedName>
</protein>
<evidence type="ECO:0000259" key="2">
    <source>
        <dbReference type="PROSITE" id="PS51704"/>
    </source>
</evidence>